<dbReference type="InterPro" id="IPR058240">
    <property type="entry name" value="rSAM_sf"/>
</dbReference>
<feature type="binding site" evidence="16">
    <location>
        <position position="215"/>
    </location>
    <ligand>
        <name>S-adenosyl-L-methionine</name>
        <dbReference type="ChEBI" id="CHEBI:59789"/>
        <label>2</label>
    </ligand>
</feature>
<dbReference type="PANTHER" id="PTHR13932:SF6">
    <property type="entry name" value="OXYGEN-INDEPENDENT COPROPORPHYRINOGEN III OXIDASE"/>
    <property type="match status" value="1"/>
</dbReference>
<sequence length="462" mass="51162">MCPLSAPTRTHFKPDILAGLAKTGPRYTSYPTADRLHEGFGARQWSQALSARGGQQALSLYVHIPFCDSVCYYCACNKVVTRHHERAARYIAALTREMAMQAELLGGRAMVTQLHFGGGTPTFLSDAELAGVMAEIRRHFHLASSAEISIEIDPRTIDAGRLKHLAALGFNRLSYGVQDFEPAVQQAIHRVQPYEAVRDLMQAAREVGFPSINVDLIYGLPRQTAASFARTIDQVNALRPDRIALYAYAHLPTRFKPQRRIVVEELPDPATRVALLAAAIEGFMDQGYVYIGMDHFALPQDSLARARGEGSLHRNFQGYTTEPDRDLLGLGVSAISQVGRVYSQNYKDIDAYYAAMDAGVLPVERGLACTDEDLWRRQLIMDIMCRGRVDLAAASGQANVEQVFAQELPQLRQLQAMGLVQLADDGCLSVTEQGWFFVRAIAMVFDAHLRASATTQRFSRIA</sequence>
<evidence type="ECO:0000256" key="6">
    <source>
        <dbReference type="ARBA" id="ARBA00022490"/>
    </source>
</evidence>
<keyword evidence="20" id="KW-1185">Reference proteome</keyword>
<evidence type="ECO:0000256" key="13">
    <source>
        <dbReference type="ARBA" id="ARBA00024295"/>
    </source>
</evidence>
<dbReference type="OrthoDB" id="9808022at2"/>
<dbReference type="GO" id="GO:0006782">
    <property type="term" value="P:protoporphyrinogen IX biosynthetic process"/>
    <property type="evidence" value="ECO:0007669"/>
    <property type="project" value="UniProtKB-UniPathway"/>
</dbReference>
<feature type="domain" description="Radical SAM core" evidence="18">
    <location>
        <begin position="52"/>
        <end position="286"/>
    </location>
</feature>
<evidence type="ECO:0000256" key="10">
    <source>
        <dbReference type="ARBA" id="ARBA00023004"/>
    </source>
</evidence>
<protein>
    <recommendedName>
        <fullName evidence="15">Coproporphyrinogen-III oxidase</fullName>
        <ecNumber evidence="15">1.3.98.3</ecNumber>
    </recommendedName>
</protein>
<dbReference type="GO" id="GO:0004109">
    <property type="term" value="F:coproporphyrinogen oxidase activity"/>
    <property type="evidence" value="ECO:0007669"/>
    <property type="project" value="InterPro"/>
</dbReference>
<evidence type="ECO:0000256" key="17">
    <source>
        <dbReference type="PIRSR" id="PIRSR000167-2"/>
    </source>
</evidence>
<dbReference type="UniPathway" id="UPA00251">
    <property type="reaction ID" value="UER00323"/>
</dbReference>
<evidence type="ECO:0000256" key="4">
    <source>
        <dbReference type="ARBA" id="ARBA00011245"/>
    </source>
</evidence>
<proteinExistence type="inferred from homology"/>
<comment type="subcellular location">
    <subcellularLocation>
        <location evidence="1 15">Cytoplasm</location>
    </subcellularLocation>
</comment>
<name>A0A261VAY2_9BORD</name>
<evidence type="ECO:0000256" key="11">
    <source>
        <dbReference type="ARBA" id="ARBA00023014"/>
    </source>
</evidence>
<dbReference type="GO" id="GO:0005737">
    <property type="term" value="C:cytoplasm"/>
    <property type="evidence" value="ECO:0007669"/>
    <property type="project" value="UniProtKB-SubCell"/>
</dbReference>
<keyword evidence="12 15" id="KW-0627">Porphyrin biosynthesis</keyword>
<reference evidence="20" key="1">
    <citation type="submission" date="2017-05" db="EMBL/GenBank/DDBJ databases">
        <title>Complete and WGS of Bordetella genogroups.</title>
        <authorList>
            <person name="Spilker T."/>
            <person name="Lipuma J."/>
        </authorList>
    </citation>
    <scope>NUCLEOTIDE SEQUENCE [LARGE SCALE GENOMIC DNA]</scope>
    <source>
        <strain evidence="20">AU6712</strain>
    </source>
</reference>
<evidence type="ECO:0000256" key="5">
    <source>
        <dbReference type="ARBA" id="ARBA00022485"/>
    </source>
</evidence>
<dbReference type="FunFam" id="3.80.30.20:FF:000012">
    <property type="entry name" value="Coproporphyrinogen-III oxidase"/>
    <property type="match status" value="1"/>
</dbReference>
<dbReference type="InterPro" id="IPR034505">
    <property type="entry name" value="Coproporphyrinogen-III_oxidase"/>
</dbReference>
<dbReference type="GO" id="GO:0046872">
    <property type="term" value="F:metal ion binding"/>
    <property type="evidence" value="ECO:0007669"/>
    <property type="project" value="UniProtKB-KW"/>
</dbReference>
<dbReference type="Proteomes" id="UP000216429">
    <property type="component" value="Unassembled WGS sequence"/>
</dbReference>
<dbReference type="InterPro" id="IPR007197">
    <property type="entry name" value="rSAM"/>
</dbReference>
<feature type="binding site" evidence="16">
    <location>
        <position position="249"/>
    </location>
    <ligand>
        <name>S-adenosyl-L-methionine</name>
        <dbReference type="ChEBI" id="CHEBI:59789"/>
        <label>2</label>
    </ligand>
</feature>
<evidence type="ECO:0000256" key="12">
    <source>
        <dbReference type="ARBA" id="ARBA00023244"/>
    </source>
</evidence>
<comment type="caution">
    <text evidence="19">The sequence shown here is derived from an EMBL/GenBank/DDBJ whole genome shotgun (WGS) entry which is preliminary data.</text>
</comment>
<evidence type="ECO:0000256" key="3">
    <source>
        <dbReference type="ARBA" id="ARBA00005493"/>
    </source>
</evidence>
<evidence type="ECO:0000256" key="2">
    <source>
        <dbReference type="ARBA" id="ARBA00004785"/>
    </source>
</evidence>
<evidence type="ECO:0000313" key="20">
    <source>
        <dbReference type="Proteomes" id="UP000216429"/>
    </source>
</evidence>
<feature type="binding site" evidence="16">
    <location>
        <begin position="119"/>
        <end position="120"/>
    </location>
    <ligand>
        <name>S-adenosyl-L-methionine</name>
        <dbReference type="ChEBI" id="CHEBI:59789"/>
        <label>2</label>
    </ligand>
</feature>
<comment type="pathway">
    <text evidence="2 15">Porphyrin-containing compound metabolism; protoporphyrin-IX biosynthesis; protoporphyrinogen-IX from coproporphyrinogen-III (AdoMet route): step 1/1.</text>
</comment>
<dbReference type="GO" id="GO:0051989">
    <property type="term" value="F:coproporphyrinogen dehydrogenase activity"/>
    <property type="evidence" value="ECO:0007669"/>
    <property type="project" value="UniProtKB-EC"/>
</dbReference>
<dbReference type="RefSeq" id="WP_094813794.1">
    <property type="nucleotide sequence ID" value="NZ_NEVU01000003.1"/>
</dbReference>
<evidence type="ECO:0000256" key="7">
    <source>
        <dbReference type="ARBA" id="ARBA00022691"/>
    </source>
</evidence>
<dbReference type="InterPro" id="IPR006638">
    <property type="entry name" value="Elp3/MiaA/NifB-like_rSAM"/>
</dbReference>
<accession>A0A261VAY2</accession>
<feature type="binding site" evidence="17">
    <location>
        <position position="74"/>
    </location>
    <ligand>
        <name>[4Fe-4S] cluster</name>
        <dbReference type="ChEBI" id="CHEBI:49883"/>
        <note>4Fe-4S-S-AdoMet</note>
    </ligand>
</feature>
<comment type="similarity">
    <text evidence="3 15">Belongs to the anaerobic coproporphyrinogen-III oxidase family.</text>
</comment>
<dbReference type="EC" id="1.3.98.3" evidence="15"/>
<dbReference type="SMART" id="SM00729">
    <property type="entry name" value="Elp3"/>
    <property type="match status" value="1"/>
</dbReference>
<feature type="binding site" evidence="16">
    <location>
        <position position="178"/>
    </location>
    <ligand>
        <name>S-adenosyl-L-methionine</name>
        <dbReference type="ChEBI" id="CHEBI:59789"/>
        <label>2</label>
    </ligand>
</feature>
<dbReference type="SFLD" id="SFLDG01065">
    <property type="entry name" value="anaerobic_coproporphyrinogen-I"/>
    <property type="match status" value="1"/>
</dbReference>
<keyword evidence="8 15" id="KW-0479">Metal-binding</keyword>
<evidence type="ECO:0000256" key="1">
    <source>
        <dbReference type="ARBA" id="ARBA00004496"/>
    </source>
</evidence>
<feature type="binding site" evidence="16">
    <location>
        <position position="61"/>
    </location>
    <ligand>
        <name>S-adenosyl-L-methionine</name>
        <dbReference type="ChEBI" id="CHEBI:59789"/>
        <label>1</label>
    </ligand>
</feature>
<dbReference type="InterPro" id="IPR010723">
    <property type="entry name" value="HemN_C"/>
</dbReference>
<evidence type="ECO:0000256" key="8">
    <source>
        <dbReference type="ARBA" id="ARBA00022723"/>
    </source>
</evidence>
<evidence type="ECO:0000256" key="16">
    <source>
        <dbReference type="PIRSR" id="PIRSR000167-1"/>
    </source>
</evidence>
<dbReference type="SFLD" id="SFLDS00029">
    <property type="entry name" value="Radical_SAM"/>
    <property type="match status" value="1"/>
</dbReference>
<evidence type="ECO:0000256" key="9">
    <source>
        <dbReference type="ARBA" id="ARBA00023002"/>
    </source>
</evidence>
<dbReference type="PIRSF" id="PIRSF000167">
    <property type="entry name" value="HemN"/>
    <property type="match status" value="1"/>
</dbReference>
<dbReference type="Gene3D" id="3.80.30.20">
    <property type="entry name" value="tm_1862 like domain"/>
    <property type="match status" value="1"/>
</dbReference>
<comment type="cofactor">
    <cofactor evidence="15 17">
        <name>[4Fe-4S] cluster</name>
        <dbReference type="ChEBI" id="CHEBI:49883"/>
    </cofactor>
    <text evidence="15 17">Binds 1 [4Fe-4S] cluster. The cluster is coordinated with 3 cysteines and an exchangeable S-adenosyl-L-methionine.</text>
</comment>
<dbReference type="PROSITE" id="PS51918">
    <property type="entry name" value="RADICAL_SAM"/>
    <property type="match status" value="1"/>
</dbReference>
<dbReference type="CDD" id="cd01335">
    <property type="entry name" value="Radical_SAM"/>
    <property type="match status" value="1"/>
</dbReference>
<evidence type="ECO:0000313" key="19">
    <source>
        <dbReference type="EMBL" id="OZI70750.1"/>
    </source>
</evidence>
<keyword evidence="5 15" id="KW-0004">4Fe-4S</keyword>
<feature type="binding site" evidence="16">
    <location>
        <position position="151"/>
    </location>
    <ligand>
        <name>S-adenosyl-L-methionine</name>
        <dbReference type="ChEBI" id="CHEBI:59789"/>
        <label>1</label>
    </ligand>
</feature>
<feature type="binding site" evidence="16">
    <location>
        <begin position="73"/>
        <end position="75"/>
    </location>
    <ligand>
        <name>S-adenosyl-L-methionine</name>
        <dbReference type="ChEBI" id="CHEBI:59789"/>
        <label>2</label>
    </ligand>
</feature>
<dbReference type="InterPro" id="IPR023404">
    <property type="entry name" value="rSAM_horseshoe"/>
</dbReference>
<comment type="subunit">
    <text evidence="4">Monomer.</text>
</comment>
<evidence type="ECO:0000256" key="15">
    <source>
        <dbReference type="PIRNR" id="PIRNR000167"/>
    </source>
</evidence>
<feature type="binding site" evidence="16">
    <location>
        <position position="335"/>
    </location>
    <ligand>
        <name>S-adenosyl-L-methionine</name>
        <dbReference type="ChEBI" id="CHEBI:59789"/>
        <label>1</label>
    </ligand>
</feature>
<comment type="function">
    <text evidence="13">Involved in the heme biosynthesis. Catalyzes the anaerobic oxidative decarboxylation of propionate groups of rings A and B of coproporphyrinogen III to yield the vinyl groups in protoporphyrinogen IX.</text>
</comment>
<dbReference type="NCBIfam" id="TIGR00538">
    <property type="entry name" value="hemN"/>
    <property type="match status" value="1"/>
</dbReference>
<keyword evidence="9 15" id="KW-0560">Oxidoreductase</keyword>
<dbReference type="Gene3D" id="1.10.10.920">
    <property type="match status" value="1"/>
</dbReference>
<dbReference type="Pfam" id="PF04055">
    <property type="entry name" value="Radical_SAM"/>
    <property type="match status" value="1"/>
</dbReference>
<feature type="binding site" evidence="16">
    <location>
        <position position="190"/>
    </location>
    <ligand>
        <name>S-adenosyl-L-methionine</name>
        <dbReference type="ChEBI" id="CHEBI:59789"/>
        <label>2</label>
    </ligand>
</feature>
<organism evidence="19 20">
    <name type="scientific">Bordetella genomosp. 12</name>
    <dbReference type="NCBI Taxonomy" id="463035"/>
    <lineage>
        <taxon>Bacteria</taxon>
        <taxon>Pseudomonadati</taxon>
        <taxon>Pseudomonadota</taxon>
        <taxon>Betaproteobacteria</taxon>
        <taxon>Burkholderiales</taxon>
        <taxon>Alcaligenaceae</taxon>
        <taxon>Bordetella</taxon>
    </lineage>
</organism>
<feature type="binding site" evidence="16">
    <location>
        <position position="118"/>
    </location>
    <ligand>
        <name>S-adenosyl-L-methionine</name>
        <dbReference type="ChEBI" id="CHEBI:59789"/>
        <label>1</label>
    </ligand>
</feature>
<feature type="binding site" evidence="17">
    <location>
        <position position="67"/>
    </location>
    <ligand>
        <name>[4Fe-4S] cluster</name>
        <dbReference type="ChEBI" id="CHEBI:49883"/>
        <note>4Fe-4S-S-AdoMet</note>
    </ligand>
</feature>
<keyword evidence="6 15" id="KW-0963">Cytoplasm</keyword>
<evidence type="ECO:0000256" key="14">
    <source>
        <dbReference type="ARBA" id="ARBA00048321"/>
    </source>
</evidence>
<dbReference type="EMBL" id="NEVU01000003">
    <property type="protein sequence ID" value="OZI70750.1"/>
    <property type="molecule type" value="Genomic_DNA"/>
</dbReference>
<dbReference type="InterPro" id="IPR004558">
    <property type="entry name" value="Coprogen_oxidase_HemN"/>
</dbReference>
<dbReference type="PANTHER" id="PTHR13932">
    <property type="entry name" value="COPROPORPHYRINIGEN III OXIDASE"/>
    <property type="match status" value="1"/>
</dbReference>
<dbReference type="AlphaFoldDB" id="A0A261VAY2"/>
<feature type="binding site" evidence="17">
    <location>
        <position position="71"/>
    </location>
    <ligand>
        <name>[4Fe-4S] cluster</name>
        <dbReference type="ChEBI" id="CHEBI:49883"/>
        <note>4Fe-4S-S-AdoMet</note>
    </ligand>
</feature>
<evidence type="ECO:0000259" key="18">
    <source>
        <dbReference type="PROSITE" id="PS51918"/>
    </source>
</evidence>
<dbReference type="Pfam" id="PF06969">
    <property type="entry name" value="HemN_C"/>
    <property type="match status" value="1"/>
</dbReference>
<dbReference type="SUPFAM" id="SSF102114">
    <property type="entry name" value="Radical SAM enzymes"/>
    <property type="match status" value="1"/>
</dbReference>
<gene>
    <name evidence="19" type="ORF">CAL22_12595</name>
</gene>
<keyword evidence="11 15" id="KW-0411">Iron-sulfur</keyword>
<keyword evidence="10 15" id="KW-0408">Iron</keyword>
<dbReference type="GO" id="GO:0051539">
    <property type="term" value="F:4 iron, 4 sulfur cluster binding"/>
    <property type="evidence" value="ECO:0007669"/>
    <property type="project" value="UniProtKB-KW"/>
</dbReference>
<keyword evidence="7 15" id="KW-0949">S-adenosyl-L-methionine</keyword>
<comment type="catalytic activity">
    <reaction evidence="14 15">
        <text>coproporphyrinogen III + 2 S-adenosyl-L-methionine = protoporphyrinogen IX + 2 5'-deoxyadenosine + 2 L-methionine + 2 CO2</text>
        <dbReference type="Rhea" id="RHEA:15425"/>
        <dbReference type="ChEBI" id="CHEBI:16526"/>
        <dbReference type="ChEBI" id="CHEBI:17319"/>
        <dbReference type="ChEBI" id="CHEBI:57307"/>
        <dbReference type="ChEBI" id="CHEBI:57309"/>
        <dbReference type="ChEBI" id="CHEBI:57844"/>
        <dbReference type="ChEBI" id="CHEBI:59789"/>
        <dbReference type="EC" id="1.3.98.3"/>
    </reaction>
</comment>